<evidence type="ECO:0000313" key="15">
    <source>
        <dbReference type="EMBL" id="MCC5467555.1"/>
    </source>
</evidence>
<dbReference type="GO" id="GO:0008817">
    <property type="term" value="F:corrinoid adenosyltransferase activity"/>
    <property type="evidence" value="ECO:0007669"/>
    <property type="project" value="UniProtKB-EC"/>
</dbReference>
<evidence type="ECO:0000256" key="7">
    <source>
        <dbReference type="ARBA" id="ARBA00022741"/>
    </source>
</evidence>
<dbReference type="SUPFAM" id="SSF89028">
    <property type="entry name" value="Cobalamin adenosyltransferase-like"/>
    <property type="match status" value="1"/>
</dbReference>
<evidence type="ECO:0000259" key="14">
    <source>
        <dbReference type="Pfam" id="PF01923"/>
    </source>
</evidence>
<dbReference type="RefSeq" id="WP_229536530.1">
    <property type="nucleotide sequence ID" value="NZ_JAJHJB010000035.1"/>
</dbReference>
<evidence type="ECO:0000256" key="1">
    <source>
        <dbReference type="ARBA" id="ARBA00005121"/>
    </source>
</evidence>
<dbReference type="Gene3D" id="3.30.450.150">
    <property type="entry name" value="Haem-degrading domain"/>
    <property type="match status" value="1"/>
</dbReference>
<feature type="domain" description="Cobalamin adenosyltransferase-like" evidence="14">
    <location>
        <begin position="4"/>
        <end position="166"/>
    </location>
</feature>
<evidence type="ECO:0000256" key="5">
    <source>
        <dbReference type="ARBA" id="ARBA00022573"/>
    </source>
</evidence>
<evidence type="ECO:0000256" key="3">
    <source>
        <dbReference type="ARBA" id="ARBA00012454"/>
    </source>
</evidence>
<keyword evidence="8" id="KW-0067">ATP-binding</keyword>
<dbReference type="InterPro" id="IPR029499">
    <property type="entry name" value="PduO-typ"/>
</dbReference>
<keyword evidence="5" id="KW-0169">Cobalamin biosynthesis</keyword>
<dbReference type="PANTHER" id="PTHR12213:SF0">
    <property type="entry name" value="CORRINOID ADENOSYLTRANSFERASE MMAB"/>
    <property type="match status" value="1"/>
</dbReference>
<dbReference type="SUPFAM" id="SSF143744">
    <property type="entry name" value="GlcG-like"/>
    <property type="match status" value="1"/>
</dbReference>
<comment type="similarity">
    <text evidence="2">Belongs to the Cob(I)alamin adenosyltransferase family.</text>
</comment>
<evidence type="ECO:0000256" key="10">
    <source>
        <dbReference type="ARBA" id="ARBA00033334"/>
    </source>
</evidence>
<dbReference type="Gene3D" id="1.20.1200.10">
    <property type="entry name" value="Cobalamin adenosyltransferase-like"/>
    <property type="match status" value="1"/>
</dbReference>
<proteinExistence type="inferred from homology"/>
<dbReference type="Pfam" id="PF01923">
    <property type="entry name" value="Cob_adeno_trans"/>
    <property type="match status" value="1"/>
</dbReference>
<comment type="catalytic activity">
    <reaction evidence="13">
        <text>2 cob(II)alamin + reduced [electron-transfer flavoprotein] + 2 ATP = 2 adenosylcob(III)alamin + 2 triphosphate + oxidized [electron-transfer flavoprotein] + 3 H(+)</text>
        <dbReference type="Rhea" id="RHEA:28671"/>
        <dbReference type="Rhea" id="RHEA-COMP:10685"/>
        <dbReference type="Rhea" id="RHEA-COMP:10686"/>
        <dbReference type="ChEBI" id="CHEBI:15378"/>
        <dbReference type="ChEBI" id="CHEBI:16304"/>
        <dbReference type="ChEBI" id="CHEBI:18036"/>
        <dbReference type="ChEBI" id="CHEBI:18408"/>
        <dbReference type="ChEBI" id="CHEBI:30616"/>
        <dbReference type="ChEBI" id="CHEBI:57692"/>
        <dbReference type="ChEBI" id="CHEBI:58307"/>
        <dbReference type="EC" id="2.5.1.17"/>
    </reaction>
</comment>
<evidence type="ECO:0000256" key="12">
    <source>
        <dbReference type="ARBA" id="ARBA00048555"/>
    </source>
</evidence>
<evidence type="ECO:0000256" key="9">
    <source>
        <dbReference type="ARBA" id="ARBA00031529"/>
    </source>
</evidence>
<dbReference type="EC" id="2.5.1.17" evidence="3"/>
<dbReference type="Proteomes" id="UP001165492">
    <property type="component" value="Unassembled WGS sequence"/>
</dbReference>
<comment type="pathway">
    <text evidence="1">Cofactor biosynthesis; adenosylcobalamin biosynthesis; adenosylcobalamin from cob(II)yrinate a,c-diamide: step 2/7.</text>
</comment>
<evidence type="ECO:0000256" key="4">
    <source>
        <dbReference type="ARBA" id="ARBA00020963"/>
    </source>
</evidence>
<dbReference type="InterPro" id="IPR036451">
    <property type="entry name" value="CblAdoTrfase-like_sf"/>
</dbReference>
<dbReference type="InterPro" id="IPR005624">
    <property type="entry name" value="PduO/GlcC-like"/>
</dbReference>
<keyword evidence="7" id="KW-0547">Nucleotide-binding</keyword>
<dbReference type="EMBL" id="JAJHJB010000035">
    <property type="protein sequence ID" value="MCC5467555.1"/>
    <property type="molecule type" value="Genomic_DNA"/>
</dbReference>
<gene>
    <name evidence="15" type="ORF">LMF89_19655</name>
</gene>
<evidence type="ECO:0000256" key="6">
    <source>
        <dbReference type="ARBA" id="ARBA00022679"/>
    </source>
</evidence>
<evidence type="ECO:0000256" key="13">
    <source>
        <dbReference type="ARBA" id="ARBA00048692"/>
    </source>
</evidence>
<protein>
    <recommendedName>
        <fullName evidence="4">Corrinoid adenosyltransferase</fullName>
        <ecNumber evidence="3">2.5.1.17</ecNumber>
    </recommendedName>
    <alternativeName>
        <fullName evidence="9">Cob(II)alamin adenosyltransferase</fullName>
    </alternativeName>
    <alternativeName>
        <fullName evidence="11">Cob(II)yrinic acid a,c-diamide adenosyltransferase</fullName>
    </alternativeName>
    <alternativeName>
        <fullName evidence="10">Cobinamide/cobalamin adenosyltransferase</fullName>
    </alternativeName>
</protein>
<comment type="catalytic activity">
    <reaction evidence="12">
        <text>2 cob(II)yrinate a,c diamide + reduced [electron-transfer flavoprotein] + 2 ATP = 2 adenosylcob(III)yrinate a,c-diamide + 2 triphosphate + oxidized [electron-transfer flavoprotein] + 3 H(+)</text>
        <dbReference type="Rhea" id="RHEA:11528"/>
        <dbReference type="Rhea" id="RHEA-COMP:10685"/>
        <dbReference type="Rhea" id="RHEA-COMP:10686"/>
        <dbReference type="ChEBI" id="CHEBI:15378"/>
        <dbReference type="ChEBI" id="CHEBI:18036"/>
        <dbReference type="ChEBI" id="CHEBI:30616"/>
        <dbReference type="ChEBI" id="CHEBI:57692"/>
        <dbReference type="ChEBI" id="CHEBI:58307"/>
        <dbReference type="ChEBI" id="CHEBI:58503"/>
        <dbReference type="ChEBI" id="CHEBI:58537"/>
        <dbReference type="EC" id="2.5.1.17"/>
    </reaction>
</comment>
<dbReference type="NCBIfam" id="TIGR00636">
    <property type="entry name" value="PduO_Nterm"/>
    <property type="match status" value="1"/>
</dbReference>
<dbReference type="PANTHER" id="PTHR12213">
    <property type="entry name" value="CORRINOID ADENOSYLTRANSFERASE"/>
    <property type="match status" value="1"/>
</dbReference>
<keyword evidence="6 15" id="KW-0808">Transferase</keyword>
<comment type="caution">
    <text evidence="15">The sequence shown here is derived from an EMBL/GenBank/DDBJ whole genome shotgun (WGS) entry which is preliminary data.</text>
</comment>
<reference evidence="15" key="1">
    <citation type="submission" date="2021-11" db="EMBL/GenBank/DDBJ databases">
        <title>Description of a new species Pelosinus isolated from the bottom sediments of Lake Baikal.</title>
        <authorList>
            <person name="Zakharyuk A."/>
        </authorList>
    </citation>
    <scope>NUCLEOTIDE SEQUENCE</scope>
    <source>
        <strain evidence="15">Bkl1</strain>
    </source>
</reference>
<name>A0ABS8HWL4_9FIRM</name>
<accession>A0ABS8HWL4</accession>
<sequence>MMKVYTKTGDEGQTSLLSKQRVYKDSLRVEAYGTVDEATSAMGLGKSLIHHSPWAVNMLDSVQKELIALNADLATESLEVADYRITEAHVAGLESMIDLLEQKRIPQNYFITPGTCSASAALDLARTMVRRAERCVIRLKREEKVTVPVSLYLNRLSDFLYVLARCVEQEEVILTVKSKVLAALEGEKSQNKAEEHVSVLGKAKQLIAAAEQKAAEIGVPMVIAVVDAGGNLVAQHRMDGALLGSISIALDKAYTALALKMSTEEVASVVTPGQPLFGLNTSNNGRFITFGGGFPLVAGGNVIGGLGVSGGTVEEDITVARAALAARCT</sequence>
<evidence type="ECO:0000256" key="2">
    <source>
        <dbReference type="ARBA" id="ARBA00007487"/>
    </source>
</evidence>
<keyword evidence="16" id="KW-1185">Reference proteome</keyword>
<evidence type="ECO:0000313" key="16">
    <source>
        <dbReference type="Proteomes" id="UP001165492"/>
    </source>
</evidence>
<organism evidence="15 16">
    <name type="scientific">Pelosinus baikalensis</name>
    <dbReference type="NCBI Taxonomy" id="2892015"/>
    <lineage>
        <taxon>Bacteria</taxon>
        <taxon>Bacillati</taxon>
        <taxon>Bacillota</taxon>
        <taxon>Negativicutes</taxon>
        <taxon>Selenomonadales</taxon>
        <taxon>Sporomusaceae</taxon>
        <taxon>Pelosinus</taxon>
    </lineage>
</organism>
<dbReference type="InterPro" id="IPR016030">
    <property type="entry name" value="CblAdoTrfase-like"/>
</dbReference>
<evidence type="ECO:0000256" key="8">
    <source>
        <dbReference type="ARBA" id="ARBA00022840"/>
    </source>
</evidence>
<dbReference type="Pfam" id="PF03928">
    <property type="entry name" value="HbpS-like"/>
    <property type="match status" value="1"/>
</dbReference>
<evidence type="ECO:0000256" key="11">
    <source>
        <dbReference type="ARBA" id="ARBA00033354"/>
    </source>
</evidence>
<dbReference type="InterPro" id="IPR038084">
    <property type="entry name" value="PduO/GlcC-like_sf"/>
</dbReference>